<evidence type="ECO:0000313" key="3">
    <source>
        <dbReference type="EMBL" id="WOL18814.1"/>
    </source>
</evidence>
<proteinExistence type="predicted"/>
<evidence type="ECO:0000313" key="4">
    <source>
        <dbReference type="Proteomes" id="UP001327560"/>
    </source>
</evidence>
<reference evidence="3 4" key="1">
    <citation type="submission" date="2023-10" db="EMBL/GenBank/DDBJ databases">
        <title>Chromosome-scale genome assembly provides insights into flower coloration mechanisms of Canna indica.</title>
        <authorList>
            <person name="Li C."/>
        </authorList>
    </citation>
    <scope>NUCLEOTIDE SEQUENCE [LARGE SCALE GENOMIC DNA]</scope>
    <source>
        <tissue evidence="3">Flower</tissue>
    </source>
</reference>
<evidence type="ECO:0000256" key="1">
    <source>
        <dbReference type="SAM" id="Phobius"/>
    </source>
</evidence>
<protein>
    <submittedName>
        <fullName evidence="3">Uncharacterized protein</fullName>
    </submittedName>
</protein>
<dbReference type="AlphaFoldDB" id="A0AAQ3L1F9"/>
<keyword evidence="1" id="KW-1133">Transmembrane helix</keyword>
<accession>A0AAQ3L1F9</accession>
<feature type="signal peptide" evidence="2">
    <location>
        <begin position="1"/>
        <end position="15"/>
    </location>
</feature>
<keyword evidence="4" id="KW-1185">Reference proteome</keyword>
<feature type="chain" id="PRO_5043038213" evidence="2">
    <location>
        <begin position="16"/>
        <end position="88"/>
    </location>
</feature>
<keyword evidence="1" id="KW-0472">Membrane</keyword>
<gene>
    <name evidence="3" type="ORF">Cni_G27611</name>
</gene>
<feature type="transmembrane region" description="Helical" evidence="1">
    <location>
        <begin position="36"/>
        <end position="55"/>
    </location>
</feature>
<sequence length="88" mass="9412">MFHSFLLLSLGGAAAVLIHLLTQPAADPPPLGLCFDFYVIFLAGMAVLFAGVWIADGAPDRRARAGAVARAAERAAFRRRFRGGKRDA</sequence>
<name>A0AAQ3L1F9_9LILI</name>
<keyword evidence="2" id="KW-0732">Signal</keyword>
<dbReference type="EMBL" id="CP136898">
    <property type="protein sequence ID" value="WOL18814.1"/>
    <property type="molecule type" value="Genomic_DNA"/>
</dbReference>
<organism evidence="3 4">
    <name type="scientific">Canna indica</name>
    <name type="common">Indian-shot</name>
    <dbReference type="NCBI Taxonomy" id="4628"/>
    <lineage>
        <taxon>Eukaryota</taxon>
        <taxon>Viridiplantae</taxon>
        <taxon>Streptophyta</taxon>
        <taxon>Embryophyta</taxon>
        <taxon>Tracheophyta</taxon>
        <taxon>Spermatophyta</taxon>
        <taxon>Magnoliopsida</taxon>
        <taxon>Liliopsida</taxon>
        <taxon>Zingiberales</taxon>
        <taxon>Cannaceae</taxon>
        <taxon>Canna</taxon>
    </lineage>
</organism>
<dbReference type="Proteomes" id="UP001327560">
    <property type="component" value="Chromosome 9"/>
</dbReference>
<evidence type="ECO:0000256" key="2">
    <source>
        <dbReference type="SAM" id="SignalP"/>
    </source>
</evidence>
<keyword evidence="1" id="KW-0812">Transmembrane</keyword>